<organism evidence="7 8">
    <name type="scientific">Haloplasma contractile SSD-17B</name>
    <dbReference type="NCBI Taxonomy" id="1033810"/>
    <lineage>
        <taxon>Bacteria</taxon>
        <taxon>Bacillati</taxon>
        <taxon>Mycoplasmatota</taxon>
        <taxon>Mollicutes</taxon>
        <taxon>Haloplasmatales</taxon>
        <taxon>Haloplasmataceae</taxon>
        <taxon>Haloplasma</taxon>
    </lineage>
</organism>
<dbReference type="EMBL" id="AFNU02000005">
    <property type="protein sequence ID" value="ERJ12185.1"/>
    <property type="molecule type" value="Genomic_DNA"/>
</dbReference>
<keyword evidence="6 7" id="KW-0012">Acyltransferase</keyword>
<reference evidence="7 8" key="2">
    <citation type="journal article" date="2013" name="PLoS ONE">
        <title>INDIGO - INtegrated Data Warehouse of MIcrobial GenOmes with Examples from the Red Sea Extremophiles.</title>
        <authorList>
            <person name="Alam I."/>
            <person name="Antunes A."/>
            <person name="Kamau A.A."/>
            <person name="Ba Alawi W."/>
            <person name="Kalkatawi M."/>
            <person name="Stingl U."/>
            <person name="Bajic V.B."/>
        </authorList>
    </citation>
    <scope>NUCLEOTIDE SEQUENCE [LARGE SCALE GENOMIC DNA]</scope>
    <source>
        <strain evidence="7 8">SSD-17B</strain>
    </source>
</reference>
<dbReference type="InterPro" id="IPR052896">
    <property type="entry name" value="GGT-like_enzyme"/>
</dbReference>
<comment type="PTM">
    <text evidence="6">Cleaved by autocatalysis into a large and a small subunit.</text>
</comment>
<keyword evidence="8" id="KW-1185">Reference proteome</keyword>
<dbReference type="InterPro" id="IPR000101">
    <property type="entry name" value="GGT_peptidase"/>
</dbReference>
<dbReference type="MEROPS" id="T03.025"/>
<name>U2FH58_9MOLU</name>
<comment type="pathway">
    <text evidence="6">Sulfur metabolism; glutathione metabolism.</text>
</comment>
<keyword evidence="6 7" id="KW-0808">Transferase</keyword>
<dbReference type="PANTHER" id="PTHR43881">
    <property type="entry name" value="GAMMA-GLUTAMYLTRANSPEPTIDASE (AFU_ORTHOLOGUE AFUA_4G13580)"/>
    <property type="match status" value="1"/>
</dbReference>
<dbReference type="SUPFAM" id="SSF56235">
    <property type="entry name" value="N-terminal nucleophile aminohydrolases (Ntn hydrolases)"/>
    <property type="match status" value="1"/>
</dbReference>
<comment type="catalytic activity">
    <reaction evidence="2 6">
        <text>glutathione + H2O = L-cysteinylglycine + L-glutamate</text>
        <dbReference type="Rhea" id="RHEA:28807"/>
        <dbReference type="ChEBI" id="CHEBI:15377"/>
        <dbReference type="ChEBI" id="CHEBI:29985"/>
        <dbReference type="ChEBI" id="CHEBI:57925"/>
        <dbReference type="ChEBI" id="CHEBI:61694"/>
        <dbReference type="EC" id="3.4.19.13"/>
    </reaction>
</comment>
<proteinExistence type="inferred from homology"/>
<evidence type="ECO:0000256" key="3">
    <source>
        <dbReference type="ARBA" id="ARBA00047417"/>
    </source>
</evidence>
<dbReference type="Pfam" id="PF01019">
    <property type="entry name" value="G_glu_transpept"/>
    <property type="match status" value="1"/>
</dbReference>
<evidence type="ECO:0000256" key="4">
    <source>
        <dbReference type="PIRSR" id="PIRSR600101-1"/>
    </source>
</evidence>
<dbReference type="PRINTS" id="PR01210">
    <property type="entry name" value="GGTRANSPTASE"/>
</dbReference>
<evidence type="ECO:0000256" key="1">
    <source>
        <dbReference type="ARBA" id="ARBA00001049"/>
    </source>
</evidence>
<dbReference type="InterPro" id="IPR043138">
    <property type="entry name" value="GGT_lsub"/>
</dbReference>
<dbReference type="PANTHER" id="PTHR43881:SF1">
    <property type="entry name" value="GAMMA-GLUTAMYLTRANSPEPTIDASE (AFU_ORTHOLOGUE AFUA_4G13580)"/>
    <property type="match status" value="1"/>
</dbReference>
<dbReference type="GO" id="GO:0006750">
    <property type="term" value="P:glutathione biosynthetic process"/>
    <property type="evidence" value="ECO:0007669"/>
    <property type="project" value="UniProtKB-KW"/>
</dbReference>
<comment type="catalytic activity">
    <reaction evidence="1 6">
        <text>an S-substituted glutathione + H2O = an S-substituted L-cysteinylglycine + L-glutamate</text>
        <dbReference type="Rhea" id="RHEA:59468"/>
        <dbReference type="ChEBI" id="CHEBI:15377"/>
        <dbReference type="ChEBI" id="CHEBI:29985"/>
        <dbReference type="ChEBI" id="CHEBI:90779"/>
        <dbReference type="ChEBI" id="CHEBI:143103"/>
        <dbReference type="EC" id="3.4.19.13"/>
    </reaction>
</comment>
<keyword evidence="6" id="KW-0317">Glutathione biosynthesis</keyword>
<dbReference type="eggNOG" id="COG0405">
    <property type="taxonomic scope" value="Bacteria"/>
</dbReference>
<dbReference type="InterPro" id="IPR029055">
    <property type="entry name" value="Ntn_hydrolases_N"/>
</dbReference>
<comment type="caution">
    <text evidence="7">The sequence shown here is derived from an EMBL/GenBank/DDBJ whole genome shotgun (WGS) entry which is preliminary data.</text>
</comment>
<dbReference type="STRING" id="1033810.HLPCO_001712"/>
<evidence type="ECO:0000313" key="7">
    <source>
        <dbReference type="EMBL" id="ERJ12185.1"/>
    </source>
</evidence>
<dbReference type="GO" id="GO:0006751">
    <property type="term" value="P:glutathione catabolic process"/>
    <property type="evidence" value="ECO:0007669"/>
    <property type="project" value="UniProtKB-UniRule"/>
</dbReference>
<dbReference type="EC" id="2.3.2.2" evidence="6"/>
<keyword evidence="6" id="KW-0865">Zymogen</keyword>
<dbReference type="FunCoup" id="U2FH58">
    <property type="interactions" value="208"/>
</dbReference>
<evidence type="ECO:0000256" key="5">
    <source>
        <dbReference type="PIRSR" id="PIRSR600101-2"/>
    </source>
</evidence>
<dbReference type="Gene3D" id="1.10.246.130">
    <property type="match status" value="1"/>
</dbReference>
<comment type="catalytic activity">
    <reaction evidence="3 6">
        <text>an N-terminal (5-L-glutamyl)-[peptide] + an alpha-amino acid = 5-L-glutamyl amino acid + an N-terminal L-alpha-aminoacyl-[peptide]</text>
        <dbReference type="Rhea" id="RHEA:23904"/>
        <dbReference type="Rhea" id="RHEA-COMP:9780"/>
        <dbReference type="Rhea" id="RHEA-COMP:9795"/>
        <dbReference type="ChEBI" id="CHEBI:77644"/>
        <dbReference type="ChEBI" id="CHEBI:78597"/>
        <dbReference type="ChEBI" id="CHEBI:78599"/>
        <dbReference type="ChEBI" id="CHEBI:78608"/>
        <dbReference type="EC" id="2.3.2.2"/>
    </reaction>
</comment>
<comment type="subunit">
    <text evidence="6">This enzyme consists of two polypeptide chains, which are synthesized in precursor form from a single polypeptide.</text>
</comment>
<dbReference type="InParanoid" id="U2FH58"/>
<dbReference type="InterPro" id="IPR043137">
    <property type="entry name" value="GGT_ssub_C"/>
</dbReference>
<dbReference type="GO" id="GO:0103068">
    <property type="term" value="F:leukotriene C4 gamma-glutamyl transferase activity"/>
    <property type="evidence" value="ECO:0007669"/>
    <property type="project" value="UniProtKB-EC"/>
</dbReference>
<accession>U2FH58</accession>
<feature type="active site" description="Nucleophile" evidence="4">
    <location>
        <position position="356"/>
    </location>
</feature>
<dbReference type="RefSeq" id="WP_008825186.1">
    <property type="nucleotide sequence ID" value="NZ_AFNU02000005.1"/>
</dbReference>
<comment type="similarity">
    <text evidence="6">Belongs to the gamma-glutamyltransferase family.</text>
</comment>
<dbReference type="NCBIfam" id="TIGR00066">
    <property type="entry name" value="g_glut_trans"/>
    <property type="match status" value="1"/>
</dbReference>
<evidence type="ECO:0000313" key="8">
    <source>
        <dbReference type="Proteomes" id="UP000005707"/>
    </source>
</evidence>
<evidence type="ECO:0000256" key="6">
    <source>
        <dbReference type="RuleBase" id="RU368036"/>
    </source>
</evidence>
<dbReference type="AlphaFoldDB" id="U2FH58"/>
<keyword evidence="6" id="KW-0378">Hydrolase</keyword>
<protein>
    <recommendedName>
        <fullName evidence="6">Glutathione hydrolase proenzyme</fullName>
        <ecNumber evidence="6">2.3.2.2</ecNumber>
        <ecNumber evidence="6">3.4.19.13</ecNumber>
    </recommendedName>
    <component>
        <recommendedName>
            <fullName evidence="6">Glutathione hydrolase large chain</fullName>
        </recommendedName>
    </component>
    <component>
        <recommendedName>
            <fullName evidence="6">Glutathione hydrolase small chain</fullName>
        </recommendedName>
    </component>
</protein>
<dbReference type="Gene3D" id="3.60.20.40">
    <property type="match status" value="1"/>
</dbReference>
<evidence type="ECO:0000256" key="2">
    <source>
        <dbReference type="ARBA" id="ARBA00001089"/>
    </source>
</evidence>
<gene>
    <name evidence="7" type="ORF">HLPCO_001712</name>
</gene>
<dbReference type="UniPathway" id="UPA00204"/>
<reference evidence="7 8" key="1">
    <citation type="journal article" date="2011" name="J. Bacteriol.">
        <title>Genome sequence of Haloplasma contractile, an unusual contractile bacterium from a deep-sea anoxic brine lake.</title>
        <authorList>
            <person name="Antunes A."/>
            <person name="Alam I."/>
            <person name="El Dorry H."/>
            <person name="Siam R."/>
            <person name="Robertson A."/>
            <person name="Bajic V.B."/>
            <person name="Stingl U."/>
        </authorList>
    </citation>
    <scope>NUCLEOTIDE SEQUENCE [LARGE SCALE GENOMIC DNA]</scope>
    <source>
        <strain evidence="7 8">SSD-17B</strain>
    </source>
</reference>
<dbReference type="Proteomes" id="UP000005707">
    <property type="component" value="Unassembled WGS sequence"/>
</dbReference>
<dbReference type="EC" id="3.4.19.13" evidence="6"/>
<sequence>MFNNDAHYYPYPAKRTATYAKNGMVATSQPLAAQAGLDILKKGGNAIDAAIATAACLTVVEPTSNGIGGDAFALVWTKDELHGLNASGYSPKSISIDKVKELGHEKIPTFGFVPVTVPGVPSAWAELSKKFGKLPLTEVLEPAIRYAEEGYPLSPTLAYYWERAYKGYSKVLKGDEFKHWFETFIPGGRLPKAGDIWKSKGHAETLRLIAETGGDAFYKGELADKIDAFSKQYNGFIRKEDLENYQPEWVDPISVNYRGYDVWEIPPNGQGLIALQALNIAKGFEFKAKDTVDTLHKQIESMKLAFADGQKYITDPNFMNASVDSILSEDYAKERRDLIGEEALMPTAGEPPKGGTVYLATADGEGNMVSFIQSNYMGFGSGLVVPGTGIGLQNRGHNFTLDKEHDNALEPEKRPYHTIIPGFLTKNNKPVGPFGVMGGFMQPQGHMQVIMNVVDFGLNPQAALDSPRWQWMKDKLVTVEQSMANHLVSALALKGHMMKVEHNSGSFGRGQIIWRNPDTGVLVGGTESRTDGAIASW</sequence>
<dbReference type="GO" id="GO:0036374">
    <property type="term" value="F:glutathione hydrolase activity"/>
    <property type="evidence" value="ECO:0007669"/>
    <property type="project" value="UniProtKB-UniRule"/>
</dbReference>
<dbReference type="OrthoDB" id="9781342at2"/>
<feature type="binding site" evidence="5">
    <location>
        <position position="439"/>
    </location>
    <ligand>
        <name>L-glutamate</name>
        <dbReference type="ChEBI" id="CHEBI:29985"/>
    </ligand>
</feature>